<gene>
    <name evidence="11" type="ORF">SBA1_1520004</name>
</gene>
<dbReference type="InterPro" id="IPR008271">
    <property type="entry name" value="Ser/Thr_kinase_AS"/>
</dbReference>
<evidence type="ECO:0000256" key="8">
    <source>
        <dbReference type="ARBA" id="ARBA00048679"/>
    </source>
</evidence>
<dbReference type="Gene3D" id="3.30.200.20">
    <property type="entry name" value="Phosphorylase Kinase, domain 1"/>
    <property type="match status" value="1"/>
</dbReference>
<dbReference type="Pfam" id="PF13181">
    <property type="entry name" value="TPR_8"/>
    <property type="match status" value="1"/>
</dbReference>
<dbReference type="InterPro" id="IPR000719">
    <property type="entry name" value="Prot_kinase_dom"/>
</dbReference>
<dbReference type="SUPFAM" id="SSF48452">
    <property type="entry name" value="TPR-like"/>
    <property type="match status" value="2"/>
</dbReference>
<dbReference type="OrthoDB" id="105170at2"/>
<dbReference type="InterPro" id="IPR011990">
    <property type="entry name" value="TPR-like_helical_dom_sf"/>
</dbReference>
<dbReference type="InterPro" id="IPR019734">
    <property type="entry name" value="TPR_rpt"/>
</dbReference>
<dbReference type="EMBL" id="OMOD01000060">
    <property type="protein sequence ID" value="SPF36462.1"/>
    <property type="molecule type" value="Genomic_DNA"/>
</dbReference>
<dbReference type="PANTHER" id="PTHR43289">
    <property type="entry name" value="MITOGEN-ACTIVATED PROTEIN KINASE KINASE KINASE 20-RELATED"/>
    <property type="match status" value="1"/>
</dbReference>
<evidence type="ECO:0000256" key="3">
    <source>
        <dbReference type="ARBA" id="ARBA00022679"/>
    </source>
</evidence>
<evidence type="ECO:0000256" key="9">
    <source>
        <dbReference type="PROSITE-ProRule" id="PRU10141"/>
    </source>
</evidence>
<proteinExistence type="predicted"/>
<keyword evidence="3" id="KW-0808">Transferase</keyword>
<dbReference type="GO" id="GO:0004674">
    <property type="term" value="F:protein serine/threonine kinase activity"/>
    <property type="evidence" value="ECO:0007669"/>
    <property type="project" value="UniProtKB-KW"/>
</dbReference>
<comment type="catalytic activity">
    <reaction evidence="8">
        <text>L-seryl-[protein] + ATP = O-phospho-L-seryl-[protein] + ADP + H(+)</text>
        <dbReference type="Rhea" id="RHEA:17989"/>
        <dbReference type="Rhea" id="RHEA-COMP:9863"/>
        <dbReference type="Rhea" id="RHEA-COMP:11604"/>
        <dbReference type="ChEBI" id="CHEBI:15378"/>
        <dbReference type="ChEBI" id="CHEBI:29999"/>
        <dbReference type="ChEBI" id="CHEBI:30616"/>
        <dbReference type="ChEBI" id="CHEBI:83421"/>
        <dbReference type="ChEBI" id="CHEBI:456216"/>
        <dbReference type="EC" id="2.7.11.1"/>
    </reaction>
</comment>
<feature type="domain" description="Protein kinase" evidence="10">
    <location>
        <begin position="9"/>
        <end position="285"/>
    </location>
</feature>
<dbReference type="CDD" id="cd14014">
    <property type="entry name" value="STKc_PknB_like"/>
    <property type="match status" value="1"/>
</dbReference>
<evidence type="ECO:0000313" key="11">
    <source>
        <dbReference type="EMBL" id="SPF36462.1"/>
    </source>
</evidence>
<dbReference type="InterPro" id="IPR011009">
    <property type="entry name" value="Kinase-like_dom_sf"/>
</dbReference>
<comment type="catalytic activity">
    <reaction evidence="7">
        <text>L-threonyl-[protein] + ATP = O-phospho-L-threonyl-[protein] + ADP + H(+)</text>
        <dbReference type="Rhea" id="RHEA:46608"/>
        <dbReference type="Rhea" id="RHEA-COMP:11060"/>
        <dbReference type="Rhea" id="RHEA-COMP:11605"/>
        <dbReference type="ChEBI" id="CHEBI:15378"/>
        <dbReference type="ChEBI" id="CHEBI:30013"/>
        <dbReference type="ChEBI" id="CHEBI:30616"/>
        <dbReference type="ChEBI" id="CHEBI:61977"/>
        <dbReference type="ChEBI" id="CHEBI:456216"/>
        <dbReference type="EC" id="2.7.11.1"/>
    </reaction>
</comment>
<keyword evidence="4 9" id="KW-0547">Nucleotide-binding</keyword>
<dbReference type="AlphaFoldDB" id="A0A2U3K9W7"/>
<dbReference type="EC" id="2.7.11.1" evidence="1"/>
<dbReference type="PROSITE" id="PS00107">
    <property type="entry name" value="PROTEIN_KINASE_ATP"/>
    <property type="match status" value="1"/>
</dbReference>
<name>A0A2U3K9W7_9BACT</name>
<dbReference type="SUPFAM" id="SSF56112">
    <property type="entry name" value="Protein kinase-like (PK-like)"/>
    <property type="match status" value="1"/>
</dbReference>
<keyword evidence="6 9" id="KW-0067">ATP-binding</keyword>
<organism evidence="11 12">
    <name type="scientific">Candidatus Sulfotelmatobacter kueseliae</name>
    <dbReference type="NCBI Taxonomy" id="2042962"/>
    <lineage>
        <taxon>Bacteria</taxon>
        <taxon>Pseudomonadati</taxon>
        <taxon>Acidobacteriota</taxon>
        <taxon>Terriglobia</taxon>
        <taxon>Terriglobales</taxon>
        <taxon>Candidatus Korobacteraceae</taxon>
        <taxon>Candidatus Sulfotelmatobacter</taxon>
    </lineage>
</organism>
<dbReference type="InterPro" id="IPR017441">
    <property type="entry name" value="Protein_kinase_ATP_BS"/>
</dbReference>
<reference evidence="12" key="1">
    <citation type="submission" date="2018-02" db="EMBL/GenBank/DDBJ databases">
        <authorList>
            <person name="Hausmann B."/>
        </authorList>
    </citation>
    <scope>NUCLEOTIDE SEQUENCE [LARGE SCALE GENOMIC DNA]</scope>
    <source>
        <strain evidence="12">Peat soil MAG SbA1</strain>
    </source>
</reference>
<sequence>MIGQTISHYHIVEKLGGGGMGVVYKSEDTRLHRFVALKFLPDEVARDPQALARFQREAQAASALNHSNICTIHDIGEENGKAFIAMEFLDGITLKHRIAGRPLDLETLLSLSLEVADALDAAHSQGIVHRDIKPANIFVTKRGHAKILDFGLAKLAPGGNPSADLALANAMTATDEPHLTSPGTAMGTVSYMSPEQARAKELDARSDLFSFGAVIYEMATGALPFRGESSAVIFKSILDATPTPAVRLNPDVPIDLERIINKALEKSRDLRYQNAADMRADLQRLKRDTESHSSAAASSASGRIGAADPAVARRLKLGGYILAAALAILIAGFYLRSRFAHPASTTLTEKDTVVLADFTNSTGDPVFDGTLKQALAVDLEQSPFLNILSDSKAGETLKLMGRAPSERVTAEVATELCLRTGSKAVVSGSITNLGSQYVIALDAVACSNGDNLAKERADAASKEGVLKALDTSTFALRARLGESLASVQRFDVPMEATTPSLEALKAYSMGIATSRTKGDSEAVPFMKRAIELDPNFAMAYVGLGIEYANLGQASVAAEYARKAYNLRDRVSDRERFRIAAFYFQYVTGEIDKATEAYELWAKSYPRDMVPHGNVGSLYASLGQYDKAIAETIAAQSLEPTITDYANLASNYISVNHLNDARLTLQEAQRNHFDGLFIRSDLYALAFLARDTAEMERQVAWAAGRSGEEDQMLNAHADTQAYYGRMVQARDLARRAAESAIRADAKETAAQWLAFQAIREVEVGNASAARQTVARALALAPGRDVKLLSTLALVRAGESSQSKAIMEALKKSESSNTFLKVYWFPVLEASQALAQHAPDRAVIDLEPSLPYEFGNPPPEGNGTLHPAYIRGLAYLGEKNGTAAAAEFQKVLDHPGIVQNFLFGSLAHLQLGRAYVISGDTTKAKAAYQFFFTLWKDADPDIPILKEAKAEYVKLR</sequence>
<dbReference type="Proteomes" id="UP000238701">
    <property type="component" value="Unassembled WGS sequence"/>
</dbReference>
<keyword evidence="2 11" id="KW-0723">Serine/threonine-protein kinase</keyword>
<evidence type="ECO:0000256" key="6">
    <source>
        <dbReference type="ARBA" id="ARBA00022840"/>
    </source>
</evidence>
<evidence type="ECO:0000256" key="5">
    <source>
        <dbReference type="ARBA" id="ARBA00022777"/>
    </source>
</evidence>
<accession>A0A2U3K9W7</accession>
<dbReference type="SMART" id="SM00028">
    <property type="entry name" value="TPR"/>
    <property type="match status" value="4"/>
</dbReference>
<evidence type="ECO:0000313" key="12">
    <source>
        <dbReference type="Proteomes" id="UP000238701"/>
    </source>
</evidence>
<dbReference type="PROSITE" id="PS50011">
    <property type="entry name" value="PROTEIN_KINASE_DOM"/>
    <property type="match status" value="1"/>
</dbReference>
<dbReference type="FunFam" id="3.30.200.20:FF:000035">
    <property type="entry name" value="Serine/threonine protein kinase Stk1"/>
    <property type="match status" value="1"/>
</dbReference>
<dbReference type="Pfam" id="PF00069">
    <property type="entry name" value="Pkinase"/>
    <property type="match status" value="1"/>
</dbReference>
<evidence type="ECO:0000259" key="10">
    <source>
        <dbReference type="PROSITE" id="PS50011"/>
    </source>
</evidence>
<feature type="binding site" evidence="9">
    <location>
        <position position="38"/>
    </location>
    <ligand>
        <name>ATP</name>
        <dbReference type="ChEBI" id="CHEBI:30616"/>
    </ligand>
</feature>
<evidence type="ECO:0000256" key="4">
    <source>
        <dbReference type="ARBA" id="ARBA00022741"/>
    </source>
</evidence>
<dbReference type="FunFam" id="1.10.510.10:FF:000021">
    <property type="entry name" value="Serine/threonine protein kinase"/>
    <property type="match status" value="1"/>
</dbReference>
<dbReference type="Gene3D" id="3.40.50.10610">
    <property type="entry name" value="ABC-type transport auxiliary lipoprotein component"/>
    <property type="match status" value="1"/>
</dbReference>
<keyword evidence="5 11" id="KW-0418">Kinase</keyword>
<evidence type="ECO:0000256" key="7">
    <source>
        <dbReference type="ARBA" id="ARBA00047899"/>
    </source>
</evidence>
<dbReference type="Gene3D" id="1.25.40.10">
    <property type="entry name" value="Tetratricopeptide repeat domain"/>
    <property type="match status" value="3"/>
</dbReference>
<evidence type="ECO:0000256" key="1">
    <source>
        <dbReference type="ARBA" id="ARBA00012513"/>
    </source>
</evidence>
<dbReference type="PANTHER" id="PTHR43289:SF34">
    <property type="entry name" value="SERINE_THREONINE-PROTEIN KINASE YBDM-RELATED"/>
    <property type="match status" value="1"/>
</dbReference>
<dbReference type="Gene3D" id="1.10.510.10">
    <property type="entry name" value="Transferase(Phosphotransferase) domain 1"/>
    <property type="match status" value="1"/>
</dbReference>
<dbReference type="PROSITE" id="PS00108">
    <property type="entry name" value="PROTEIN_KINASE_ST"/>
    <property type="match status" value="1"/>
</dbReference>
<dbReference type="GO" id="GO:0005524">
    <property type="term" value="F:ATP binding"/>
    <property type="evidence" value="ECO:0007669"/>
    <property type="project" value="UniProtKB-UniRule"/>
</dbReference>
<dbReference type="SMART" id="SM00220">
    <property type="entry name" value="S_TKc"/>
    <property type="match status" value="1"/>
</dbReference>
<protein>
    <recommendedName>
        <fullName evidence="1">non-specific serine/threonine protein kinase</fullName>
        <ecNumber evidence="1">2.7.11.1</ecNumber>
    </recommendedName>
</protein>
<evidence type="ECO:0000256" key="2">
    <source>
        <dbReference type="ARBA" id="ARBA00022527"/>
    </source>
</evidence>